<evidence type="ECO:0000313" key="15">
    <source>
        <dbReference type="Proteomes" id="UP000314983"/>
    </source>
</evidence>
<keyword evidence="8" id="KW-0406">Ion transport</keyword>
<evidence type="ECO:0000256" key="11">
    <source>
        <dbReference type="RuleBase" id="RU362091"/>
    </source>
</evidence>
<keyword evidence="5 13" id="KW-0812">Transmembrane</keyword>
<protein>
    <recommendedName>
        <fullName evidence="16">Solute carrier family 5 member 12</fullName>
    </recommendedName>
</protein>
<dbReference type="OMA" id="QMVVMFV"/>
<evidence type="ECO:0008006" key="16">
    <source>
        <dbReference type="Google" id="ProtNLM"/>
    </source>
</evidence>
<keyword evidence="9 13" id="KW-0472">Membrane</keyword>
<dbReference type="GO" id="GO:0006814">
    <property type="term" value="P:sodium ion transport"/>
    <property type="evidence" value="ECO:0007669"/>
    <property type="project" value="UniProtKB-KW"/>
</dbReference>
<dbReference type="GO" id="GO:0070062">
    <property type="term" value="C:extracellular exosome"/>
    <property type="evidence" value="ECO:0007669"/>
    <property type="project" value="TreeGrafter"/>
</dbReference>
<evidence type="ECO:0000256" key="4">
    <source>
        <dbReference type="ARBA" id="ARBA00022475"/>
    </source>
</evidence>
<feature type="transmembrane region" description="Helical" evidence="13">
    <location>
        <begin position="159"/>
        <end position="178"/>
    </location>
</feature>
<feature type="transmembrane region" description="Helical" evidence="13">
    <location>
        <begin position="380"/>
        <end position="403"/>
    </location>
</feature>
<evidence type="ECO:0000256" key="12">
    <source>
        <dbReference type="SAM" id="MobiDB-lite"/>
    </source>
</evidence>
<evidence type="ECO:0000256" key="5">
    <source>
        <dbReference type="ARBA" id="ARBA00022692"/>
    </source>
</evidence>
<dbReference type="InterPro" id="IPR038377">
    <property type="entry name" value="Na/Glc_symporter_sf"/>
</dbReference>
<dbReference type="Pfam" id="PF00474">
    <property type="entry name" value="SSF"/>
    <property type="match status" value="1"/>
</dbReference>
<reference evidence="14" key="4">
    <citation type="submission" date="2025-08" db="UniProtKB">
        <authorList>
            <consortium name="Ensembl"/>
        </authorList>
    </citation>
    <scope>IDENTIFICATION</scope>
</reference>
<feature type="transmembrane region" description="Helical" evidence="13">
    <location>
        <begin position="128"/>
        <end position="153"/>
    </location>
</feature>
<feature type="transmembrane region" description="Helical" evidence="13">
    <location>
        <begin position="54"/>
        <end position="75"/>
    </location>
</feature>
<keyword evidence="7" id="KW-0915">Sodium</keyword>
<feature type="transmembrane region" description="Helical" evidence="13">
    <location>
        <begin position="12"/>
        <end position="33"/>
    </location>
</feature>
<keyword evidence="15" id="KW-1185">Reference proteome</keyword>
<comment type="similarity">
    <text evidence="2 11">Belongs to the sodium:solute symporter (SSF) (TC 2.A.21) family.</text>
</comment>
<dbReference type="PROSITE" id="PS50283">
    <property type="entry name" value="NA_SOLUT_SYMP_3"/>
    <property type="match status" value="1"/>
</dbReference>
<dbReference type="Gene3D" id="1.20.1730.10">
    <property type="entry name" value="Sodium/glucose cotransporter"/>
    <property type="match status" value="1"/>
</dbReference>
<dbReference type="Proteomes" id="UP000314983">
    <property type="component" value="Chromosome 2"/>
</dbReference>
<reference evidence="15" key="1">
    <citation type="journal article" date="2014" name="Science">
        <title>Nonhuman genetics. Genomic basis for the convergent evolution of electric organs.</title>
        <authorList>
            <person name="Gallant J.R."/>
            <person name="Traeger L.L."/>
            <person name="Volkening J.D."/>
            <person name="Moffett H."/>
            <person name="Chen P.H."/>
            <person name="Novina C.D."/>
            <person name="Phillips G.N.Jr."/>
            <person name="Anand R."/>
            <person name="Wells G.B."/>
            <person name="Pinch M."/>
            <person name="Guth R."/>
            <person name="Unguez G.A."/>
            <person name="Albert J.S."/>
            <person name="Zakon H.H."/>
            <person name="Samanta M.P."/>
            <person name="Sussman M.R."/>
        </authorList>
    </citation>
    <scope>NUCLEOTIDE SEQUENCE [LARGE SCALE GENOMIC DNA]</scope>
</reference>
<name>A0A4W4DX30_ELEEL</name>
<dbReference type="PANTHER" id="PTHR42985:SF15">
    <property type="entry name" value="SODIUM-COUPLED MONOCARBOXYLATE TRANSPORTER 2"/>
    <property type="match status" value="1"/>
</dbReference>
<reference evidence="14" key="5">
    <citation type="submission" date="2025-09" db="UniProtKB">
        <authorList>
            <consortium name="Ensembl"/>
        </authorList>
    </citation>
    <scope>IDENTIFICATION</scope>
</reference>
<feature type="transmembrane region" description="Helical" evidence="13">
    <location>
        <begin position="500"/>
        <end position="521"/>
    </location>
</feature>
<proteinExistence type="inferred from homology"/>
<evidence type="ECO:0000313" key="14">
    <source>
        <dbReference type="Ensembl" id="ENSEEEP00000003338.2"/>
    </source>
</evidence>
<feature type="transmembrane region" description="Helical" evidence="13">
    <location>
        <begin position="277"/>
        <end position="302"/>
    </location>
</feature>
<dbReference type="NCBIfam" id="TIGR00813">
    <property type="entry name" value="sss"/>
    <property type="match status" value="1"/>
</dbReference>
<keyword evidence="10" id="KW-0739">Sodium transport</keyword>
<gene>
    <name evidence="14" type="primary">SLC5A12</name>
</gene>
<dbReference type="GO" id="GO:0015293">
    <property type="term" value="F:symporter activity"/>
    <property type="evidence" value="ECO:0007669"/>
    <property type="project" value="TreeGrafter"/>
</dbReference>
<reference evidence="14" key="3">
    <citation type="submission" date="2020-05" db="EMBL/GenBank/DDBJ databases">
        <title>Electrophorus electricus (electric eel) genome, fEleEle1, primary haplotype.</title>
        <authorList>
            <person name="Myers G."/>
            <person name="Meyer A."/>
            <person name="Fedrigo O."/>
            <person name="Formenti G."/>
            <person name="Rhie A."/>
            <person name="Tracey A."/>
            <person name="Sims Y."/>
            <person name="Jarvis E.D."/>
        </authorList>
    </citation>
    <scope>NUCLEOTIDE SEQUENCE [LARGE SCALE GENOMIC DNA]</scope>
</reference>
<feature type="region of interest" description="Disordered" evidence="12">
    <location>
        <begin position="573"/>
        <end position="599"/>
    </location>
</feature>
<feature type="transmembrane region" description="Helical" evidence="13">
    <location>
        <begin position="81"/>
        <end position="107"/>
    </location>
</feature>
<reference evidence="15" key="2">
    <citation type="journal article" date="2017" name="Sci. Adv.">
        <title>A tail of two voltages: Proteomic comparison of the three electric organs of the electric eel.</title>
        <authorList>
            <person name="Traeger L.L."/>
            <person name="Sabat G."/>
            <person name="Barrett-Wilt G.A."/>
            <person name="Wells G.B."/>
            <person name="Sussman M.R."/>
        </authorList>
    </citation>
    <scope>NUCLEOTIDE SEQUENCE [LARGE SCALE GENOMIC DNA]</scope>
</reference>
<dbReference type="InterPro" id="IPR001734">
    <property type="entry name" value="Na/solute_symporter"/>
</dbReference>
<feature type="transmembrane region" description="Helical" evidence="13">
    <location>
        <begin position="438"/>
        <end position="459"/>
    </location>
</feature>
<organism evidence="14 15">
    <name type="scientific">Electrophorus electricus</name>
    <name type="common">Electric eel</name>
    <name type="synonym">Gymnotus electricus</name>
    <dbReference type="NCBI Taxonomy" id="8005"/>
    <lineage>
        <taxon>Eukaryota</taxon>
        <taxon>Metazoa</taxon>
        <taxon>Chordata</taxon>
        <taxon>Craniata</taxon>
        <taxon>Vertebrata</taxon>
        <taxon>Euteleostomi</taxon>
        <taxon>Actinopterygii</taxon>
        <taxon>Neopterygii</taxon>
        <taxon>Teleostei</taxon>
        <taxon>Ostariophysi</taxon>
        <taxon>Gymnotiformes</taxon>
        <taxon>Gymnotoidei</taxon>
        <taxon>Gymnotidae</taxon>
        <taxon>Electrophorus</taxon>
    </lineage>
</organism>
<evidence type="ECO:0000256" key="6">
    <source>
        <dbReference type="ARBA" id="ARBA00022989"/>
    </source>
</evidence>
<dbReference type="PANTHER" id="PTHR42985">
    <property type="entry name" value="SODIUM-COUPLED MONOCARBOXYLATE TRANSPORTER"/>
    <property type="match status" value="1"/>
</dbReference>
<accession>A0A4W4DX30</accession>
<keyword evidence="4" id="KW-1003">Cell membrane</keyword>
<evidence type="ECO:0000256" key="8">
    <source>
        <dbReference type="ARBA" id="ARBA00023065"/>
    </source>
</evidence>
<dbReference type="GeneTree" id="ENSGT00940000159545"/>
<dbReference type="GO" id="GO:0005886">
    <property type="term" value="C:plasma membrane"/>
    <property type="evidence" value="ECO:0007669"/>
    <property type="project" value="UniProtKB-SubCell"/>
</dbReference>
<feature type="transmembrane region" description="Helical" evidence="13">
    <location>
        <begin position="409"/>
        <end position="431"/>
    </location>
</feature>
<dbReference type="AlphaFoldDB" id="A0A4W4DX30"/>
<evidence type="ECO:0000256" key="9">
    <source>
        <dbReference type="ARBA" id="ARBA00023136"/>
    </source>
</evidence>
<dbReference type="Ensembl" id="ENSEEET00000003388.2">
    <property type="protein sequence ID" value="ENSEEEP00000003338.2"/>
    <property type="gene ID" value="ENSEEEG00000001873.2"/>
</dbReference>
<evidence type="ECO:0000256" key="7">
    <source>
        <dbReference type="ARBA" id="ARBA00023053"/>
    </source>
</evidence>
<comment type="subcellular location">
    <subcellularLocation>
        <location evidence="1">Cell membrane</location>
        <topology evidence="1">Multi-pass membrane protein</topology>
    </subcellularLocation>
</comment>
<feature type="transmembrane region" description="Helical" evidence="13">
    <location>
        <begin position="337"/>
        <end position="360"/>
    </location>
</feature>
<sequence>MRNQAVGTFQVWDYIVFACLFVVSSGIGVFFAIKERKNDSSSEFLVGGRQMTCGPVALSLTASFMSAVTVIGAPADVYRFGASYIIFGFAYTLMVILTAELFLPVFYRSGITSTYEYLELRFCKPVRIAATLIYMVQTIVYTGVVVYAPALALNQVTQFNLWGAIFATGIVCTFYCTLGGLKAVVWSDAFQMVVMVAGFLIVLIQGSYKNGGISTAWSTAEAGGRLNVFDPNPLRRHTFWTVTVGGMFTWLGIYGVNQSTIQRCISCKTENHARWALYLNLLGLLVILFCAVVSGLIMYALYANCDPWTAGYVSAPDQLMPYFVLDILGNFPGLPGLFVACAFSGTLSTVAASINALATVTYEDFVSQCWRDLSNRTATWISKALCVVFGVACTSMAVAASYMGSIVQAALSIHGMCGGPMLGLFSLGILFPFTNSKGAAGGLIVGSALSFWVGVGAFIHPAPDTNTRPLPLSTENCMTLPKRCVVSRSVLIDSWYSMSYLYYSTVGFLGTVIMGLLITLLTGPTKPQELKPWLIRPVCDLFCFCSEKYRRMFWCGVRHEEEKDLDGVDLGTDLGRASMEHPDTVKRNSRKSRKKQSYEMQKETYVNTCFVPDIDKVQLKQL</sequence>
<feature type="transmembrane region" description="Helical" evidence="13">
    <location>
        <begin position="190"/>
        <end position="208"/>
    </location>
</feature>
<evidence type="ECO:0000256" key="3">
    <source>
        <dbReference type="ARBA" id="ARBA00022448"/>
    </source>
</evidence>
<evidence type="ECO:0000256" key="10">
    <source>
        <dbReference type="ARBA" id="ARBA00023201"/>
    </source>
</evidence>
<evidence type="ECO:0000256" key="13">
    <source>
        <dbReference type="SAM" id="Phobius"/>
    </source>
</evidence>
<keyword evidence="6 13" id="KW-1133">Transmembrane helix</keyword>
<evidence type="ECO:0000256" key="2">
    <source>
        <dbReference type="ARBA" id="ARBA00006434"/>
    </source>
</evidence>
<feature type="transmembrane region" description="Helical" evidence="13">
    <location>
        <begin position="237"/>
        <end position="256"/>
    </location>
</feature>
<evidence type="ECO:0000256" key="1">
    <source>
        <dbReference type="ARBA" id="ARBA00004651"/>
    </source>
</evidence>
<keyword evidence="3" id="KW-0813">Transport</keyword>
<dbReference type="InterPro" id="IPR051163">
    <property type="entry name" value="Sodium:Solute_Symporter_SSF"/>
</dbReference>